<dbReference type="EMBL" id="LBUZ01000020">
    <property type="protein sequence ID" value="KKQ74974.1"/>
    <property type="molecule type" value="Genomic_DNA"/>
</dbReference>
<feature type="transmembrane region" description="Helical" evidence="1">
    <location>
        <begin position="40"/>
        <end position="68"/>
    </location>
</feature>
<proteinExistence type="predicted"/>
<protein>
    <submittedName>
        <fullName evidence="2">Uncharacterized protein</fullName>
    </submittedName>
</protein>
<dbReference type="InterPro" id="IPR043716">
    <property type="entry name" value="DUF5657"/>
</dbReference>
<evidence type="ECO:0000313" key="3">
    <source>
        <dbReference type="Proteomes" id="UP000034181"/>
    </source>
</evidence>
<dbReference type="Pfam" id="PF18901">
    <property type="entry name" value="DUF5657"/>
    <property type="match status" value="1"/>
</dbReference>
<reference evidence="2 3" key="1">
    <citation type="journal article" date="2015" name="Nature">
        <title>rRNA introns, odd ribosomes, and small enigmatic genomes across a large radiation of phyla.</title>
        <authorList>
            <person name="Brown C.T."/>
            <person name="Hug L.A."/>
            <person name="Thomas B.C."/>
            <person name="Sharon I."/>
            <person name="Castelle C.J."/>
            <person name="Singh A."/>
            <person name="Wilkins M.J."/>
            <person name="Williams K.H."/>
            <person name="Banfield J.F."/>
        </authorList>
    </citation>
    <scope>NUCLEOTIDE SEQUENCE [LARGE SCALE GENOMIC DNA]</scope>
</reference>
<accession>A0A0G0MMQ3</accession>
<name>A0A0G0MMQ3_9BACT</name>
<keyword evidence="1" id="KW-1133">Transmembrane helix</keyword>
<comment type="caution">
    <text evidence="2">The sequence shown here is derived from an EMBL/GenBank/DDBJ whole genome shotgun (WGS) entry which is preliminary data.</text>
</comment>
<keyword evidence="1" id="KW-0472">Membrane</keyword>
<keyword evidence="1" id="KW-0812">Transmembrane</keyword>
<dbReference type="AlphaFoldDB" id="A0A0G0MMQ3"/>
<evidence type="ECO:0000313" key="2">
    <source>
        <dbReference type="EMBL" id="KKQ74974.1"/>
    </source>
</evidence>
<dbReference type="Proteomes" id="UP000034181">
    <property type="component" value="Unassembled WGS sequence"/>
</dbReference>
<gene>
    <name evidence="2" type="ORF">US96_C0020G0010</name>
</gene>
<evidence type="ECO:0000256" key="1">
    <source>
        <dbReference type="SAM" id="Phobius"/>
    </source>
</evidence>
<organism evidence="2 3">
    <name type="scientific">Candidatus Woesebacteria bacterium GW2011_GWB1_38_5b</name>
    <dbReference type="NCBI Taxonomy" id="1618569"/>
    <lineage>
        <taxon>Bacteria</taxon>
        <taxon>Candidatus Woeseibacteriota</taxon>
    </lineage>
</organism>
<sequence>MDDLGLMLVKFAFLLVIFMYVVFSLVVLKQSYAMKNVINYAGLSPVINMVAAIHVIIGVLIFVTALLIL</sequence>
<feature type="transmembrane region" description="Helical" evidence="1">
    <location>
        <begin position="6"/>
        <end position="28"/>
    </location>
</feature>